<feature type="domain" description="LDLRAD1-like C-terminal" evidence="9">
    <location>
        <begin position="121"/>
        <end position="160"/>
    </location>
</feature>
<dbReference type="GO" id="GO:0012505">
    <property type="term" value="C:endomembrane system"/>
    <property type="evidence" value="ECO:0007669"/>
    <property type="project" value="UniProtKB-SubCell"/>
</dbReference>
<sequence>SPLPFLSLIHSSYHENVGTSSISFFPSVNRFCAASNNRTGFLCDDSVTCIPASQVCDRVSNCRNGEDEQEKLCGDMPHSLPGYLVFRCSNPAYWVYADQRCNGMNDCGDCSDETGSLAACPPCGSQWWSCSPVLYEYCSCVPRMLCRDGVQHCLSWSDEYIC</sequence>
<name>A0A7L3WUX5_9GRUI</name>
<comment type="subcellular location">
    <subcellularLocation>
        <location evidence="2">Endomembrane system</location>
    </subcellularLocation>
    <subcellularLocation>
        <location evidence="1">Membrane</location>
        <topology evidence="1">Single-pass membrane protein</topology>
    </subcellularLocation>
</comment>
<dbReference type="Pfam" id="PF25241">
    <property type="entry name" value="LDLRAD1_C"/>
    <property type="match status" value="1"/>
</dbReference>
<comment type="caution">
    <text evidence="8">Lacks conserved residue(s) required for the propagation of feature annotation.</text>
</comment>
<evidence type="ECO:0000256" key="8">
    <source>
        <dbReference type="PROSITE-ProRule" id="PRU00124"/>
    </source>
</evidence>
<dbReference type="InterPro" id="IPR002172">
    <property type="entry name" value="LDrepeatLR_classA_rpt"/>
</dbReference>
<dbReference type="SUPFAM" id="SSF57424">
    <property type="entry name" value="LDL receptor-like module"/>
    <property type="match status" value="2"/>
</dbReference>
<dbReference type="EMBL" id="VZUJ01094175">
    <property type="protein sequence ID" value="NXV79389.1"/>
    <property type="molecule type" value="Genomic_DNA"/>
</dbReference>
<evidence type="ECO:0000256" key="4">
    <source>
        <dbReference type="ARBA" id="ARBA00022737"/>
    </source>
</evidence>
<dbReference type="PROSITE" id="PS50068">
    <property type="entry name" value="LDLRA_2"/>
    <property type="match status" value="1"/>
</dbReference>
<dbReference type="PANTHER" id="PTHR24270">
    <property type="entry name" value="LOW-DENSITY LIPOPROTEIN RECEPTOR-RELATED"/>
    <property type="match status" value="1"/>
</dbReference>
<comment type="caution">
    <text evidence="10">The sequence shown here is derived from an EMBL/GenBank/DDBJ whole genome shotgun (WGS) entry which is preliminary data.</text>
</comment>
<dbReference type="PRINTS" id="PR00261">
    <property type="entry name" value="LDLRECEPTOR"/>
</dbReference>
<dbReference type="InterPro" id="IPR057430">
    <property type="entry name" value="LDLRAD1_C"/>
</dbReference>
<keyword evidence="5" id="KW-1133">Transmembrane helix</keyword>
<dbReference type="SMART" id="SM00192">
    <property type="entry name" value="LDLa"/>
    <property type="match status" value="2"/>
</dbReference>
<reference evidence="10 11" key="1">
    <citation type="submission" date="2019-09" db="EMBL/GenBank/DDBJ databases">
        <title>Bird 10,000 Genomes (B10K) Project - Family phase.</title>
        <authorList>
            <person name="Zhang G."/>
        </authorList>
    </citation>
    <scope>NUCLEOTIDE SEQUENCE [LARGE SCALE GENOMIC DNA]</scope>
    <source>
        <strain evidence="10">OUT-0055</strain>
        <tissue evidence="10">Blood</tissue>
    </source>
</reference>
<gene>
    <name evidence="10" type="primary">Ldlrad1</name>
    <name evidence="10" type="ORF">ATLROG_R03302</name>
</gene>
<proteinExistence type="predicted"/>
<keyword evidence="6" id="KW-0472">Membrane</keyword>
<evidence type="ECO:0000313" key="10">
    <source>
        <dbReference type="EMBL" id="NXV79389.1"/>
    </source>
</evidence>
<dbReference type="AlphaFoldDB" id="A0A7L3WUX5"/>
<dbReference type="Pfam" id="PF00057">
    <property type="entry name" value="Ldl_recept_a"/>
    <property type="match status" value="1"/>
</dbReference>
<dbReference type="InterPro" id="IPR050685">
    <property type="entry name" value="LDLR"/>
</dbReference>
<feature type="non-terminal residue" evidence="10">
    <location>
        <position position="162"/>
    </location>
</feature>
<evidence type="ECO:0000259" key="9">
    <source>
        <dbReference type="Pfam" id="PF25241"/>
    </source>
</evidence>
<evidence type="ECO:0000256" key="6">
    <source>
        <dbReference type="ARBA" id="ARBA00023136"/>
    </source>
</evidence>
<dbReference type="PROSITE" id="PS01209">
    <property type="entry name" value="LDLRA_1"/>
    <property type="match status" value="1"/>
</dbReference>
<evidence type="ECO:0000256" key="5">
    <source>
        <dbReference type="ARBA" id="ARBA00022989"/>
    </source>
</evidence>
<evidence type="ECO:0000256" key="7">
    <source>
        <dbReference type="ARBA" id="ARBA00023157"/>
    </source>
</evidence>
<keyword evidence="3" id="KW-0812">Transmembrane</keyword>
<keyword evidence="7" id="KW-1015">Disulfide bond</keyword>
<dbReference type="InterPro" id="IPR036055">
    <property type="entry name" value="LDL_receptor-like_sf"/>
</dbReference>
<feature type="non-terminal residue" evidence="10">
    <location>
        <position position="1"/>
    </location>
</feature>
<keyword evidence="11" id="KW-1185">Reference proteome</keyword>
<dbReference type="GO" id="GO:0005886">
    <property type="term" value="C:plasma membrane"/>
    <property type="evidence" value="ECO:0007669"/>
    <property type="project" value="TreeGrafter"/>
</dbReference>
<evidence type="ECO:0000256" key="1">
    <source>
        <dbReference type="ARBA" id="ARBA00004167"/>
    </source>
</evidence>
<dbReference type="CDD" id="cd00112">
    <property type="entry name" value="LDLa"/>
    <property type="match status" value="1"/>
</dbReference>
<protein>
    <submittedName>
        <fullName evidence="10">LRAD1 protein</fullName>
    </submittedName>
</protein>
<accession>A0A7L3WUX5</accession>
<dbReference type="Proteomes" id="UP000518911">
    <property type="component" value="Unassembled WGS sequence"/>
</dbReference>
<dbReference type="InterPro" id="IPR023415">
    <property type="entry name" value="LDLR_class-A_CS"/>
</dbReference>
<dbReference type="GO" id="GO:0016192">
    <property type="term" value="P:vesicle-mediated transport"/>
    <property type="evidence" value="ECO:0007669"/>
    <property type="project" value="UniProtKB-ARBA"/>
</dbReference>
<dbReference type="OrthoDB" id="2019384at2759"/>
<evidence type="ECO:0000256" key="2">
    <source>
        <dbReference type="ARBA" id="ARBA00004308"/>
    </source>
</evidence>
<keyword evidence="4" id="KW-0677">Repeat</keyword>
<evidence type="ECO:0000256" key="3">
    <source>
        <dbReference type="ARBA" id="ARBA00022692"/>
    </source>
</evidence>
<dbReference type="Gene3D" id="4.10.400.10">
    <property type="entry name" value="Low-density Lipoprotein Receptor"/>
    <property type="match status" value="2"/>
</dbReference>
<organism evidence="10 11">
    <name type="scientific">Atlantisia rogersi</name>
    <name type="common">Inaccessible Island rail</name>
    <dbReference type="NCBI Taxonomy" id="2478892"/>
    <lineage>
        <taxon>Eukaryota</taxon>
        <taxon>Metazoa</taxon>
        <taxon>Chordata</taxon>
        <taxon>Craniata</taxon>
        <taxon>Vertebrata</taxon>
        <taxon>Euteleostomi</taxon>
        <taxon>Archelosauria</taxon>
        <taxon>Archosauria</taxon>
        <taxon>Dinosauria</taxon>
        <taxon>Saurischia</taxon>
        <taxon>Theropoda</taxon>
        <taxon>Coelurosauria</taxon>
        <taxon>Aves</taxon>
        <taxon>Neognathae</taxon>
        <taxon>Neoaves</taxon>
        <taxon>Gruiformes</taxon>
        <taxon>Rallidae</taxon>
        <taxon>Atlantisia</taxon>
    </lineage>
</organism>
<evidence type="ECO:0000313" key="11">
    <source>
        <dbReference type="Proteomes" id="UP000518911"/>
    </source>
</evidence>